<organism evidence="2 3">
    <name type="scientific">Batillaria attramentaria</name>
    <dbReference type="NCBI Taxonomy" id="370345"/>
    <lineage>
        <taxon>Eukaryota</taxon>
        <taxon>Metazoa</taxon>
        <taxon>Spiralia</taxon>
        <taxon>Lophotrochozoa</taxon>
        <taxon>Mollusca</taxon>
        <taxon>Gastropoda</taxon>
        <taxon>Caenogastropoda</taxon>
        <taxon>Sorbeoconcha</taxon>
        <taxon>Cerithioidea</taxon>
        <taxon>Batillariidae</taxon>
        <taxon>Batillaria</taxon>
    </lineage>
</organism>
<comment type="caution">
    <text evidence="2">The sequence shown here is derived from an EMBL/GenBank/DDBJ whole genome shotgun (WGS) entry which is preliminary data.</text>
</comment>
<gene>
    <name evidence="2" type="ORF">BaRGS_00029505</name>
</gene>
<feature type="signal peptide" evidence="1">
    <location>
        <begin position="1"/>
        <end position="23"/>
    </location>
</feature>
<feature type="chain" id="PRO_5044784001" description="Secreted protein" evidence="1">
    <location>
        <begin position="24"/>
        <end position="115"/>
    </location>
</feature>
<name>A0ABD0JW15_9CAEN</name>
<evidence type="ECO:0000313" key="2">
    <source>
        <dbReference type="EMBL" id="KAK7479257.1"/>
    </source>
</evidence>
<evidence type="ECO:0000256" key="1">
    <source>
        <dbReference type="SAM" id="SignalP"/>
    </source>
</evidence>
<proteinExistence type="predicted"/>
<protein>
    <recommendedName>
        <fullName evidence="4">Secreted protein</fullName>
    </recommendedName>
</protein>
<evidence type="ECO:0008006" key="4">
    <source>
        <dbReference type="Google" id="ProtNLM"/>
    </source>
</evidence>
<dbReference type="Proteomes" id="UP001519460">
    <property type="component" value="Unassembled WGS sequence"/>
</dbReference>
<dbReference type="EMBL" id="JACVVK020000307">
    <property type="protein sequence ID" value="KAK7479257.1"/>
    <property type="molecule type" value="Genomic_DNA"/>
</dbReference>
<accession>A0ABD0JW15</accession>
<dbReference type="AlphaFoldDB" id="A0ABD0JW15"/>
<reference evidence="2 3" key="1">
    <citation type="journal article" date="2023" name="Sci. Data">
        <title>Genome assembly of the Korean intertidal mud-creeper Batillaria attramentaria.</title>
        <authorList>
            <person name="Patra A.K."/>
            <person name="Ho P.T."/>
            <person name="Jun S."/>
            <person name="Lee S.J."/>
            <person name="Kim Y."/>
            <person name="Won Y.J."/>
        </authorList>
    </citation>
    <scope>NUCLEOTIDE SEQUENCE [LARGE SCALE GENOMIC DNA]</scope>
    <source>
        <strain evidence="2">Wonlab-2016</strain>
    </source>
</reference>
<evidence type="ECO:0000313" key="3">
    <source>
        <dbReference type="Proteomes" id="UP001519460"/>
    </source>
</evidence>
<sequence length="115" mass="13119">MLLAESFTLILLTFPFSVHLIVTLNHRGFAHGPREKQNQRSGLFHRVLHALRQTRCVNFLVYCLAGQRFRQAIVKDVLQINRCRKSGPEIGVDLCGTLKRQSGQKASCPFKKPFL</sequence>
<keyword evidence="3" id="KW-1185">Reference proteome</keyword>
<keyword evidence="1" id="KW-0732">Signal</keyword>